<dbReference type="EMBL" id="FAOZ01000021">
    <property type="protein sequence ID" value="CUU58684.1"/>
    <property type="molecule type" value="Genomic_DNA"/>
</dbReference>
<dbReference type="Proteomes" id="UP000198802">
    <property type="component" value="Unassembled WGS sequence"/>
</dbReference>
<organism evidence="1 2">
    <name type="scientific">Parafrankia irregularis</name>
    <dbReference type="NCBI Taxonomy" id="795642"/>
    <lineage>
        <taxon>Bacteria</taxon>
        <taxon>Bacillati</taxon>
        <taxon>Actinomycetota</taxon>
        <taxon>Actinomycetes</taxon>
        <taxon>Frankiales</taxon>
        <taxon>Frankiaceae</taxon>
        <taxon>Parafrankia</taxon>
    </lineage>
</organism>
<evidence type="ECO:0000313" key="1">
    <source>
        <dbReference type="EMBL" id="CUU58684.1"/>
    </source>
</evidence>
<gene>
    <name evidence="1" type="ORF">Ga0074812_12160</name>
</gene>
<sequence>MPVLTLPTLRTPTTATGLGALAVSRSGPWPNRLTIVQDSACAKPTGQLTPVPPRPQ</sequence>
<evidence type="ECO:0000313" key="2">
    <source>
        <dbReference type="Proteomes" id="UP000198802"/>
    </source>
</evidence>
<protein>
    <submittedName>
        <fullName evidence="1">Uncharacterized protein</fullName>
    </submittedName>
</protein>
<reference evidence="2" key="1">
    <citation type="submission" date="2015-11" db="EMBL/GenBank/DDBJ databases">
        <authorList>
            <person name="Varghese N."/>
        </authorList>
    </citation>
    <scope>NUCLEOTIDE SEQUENCE [LARGE SCALE GENOMIC DNA]</scope>
    <source>
        <strain evidence="2">DSM 45899</strain>
    </source>
</reference>
<name>A0A0S4QV03_9ACTN</name>
<keyword evidence="2" id="KW-1185">Reference proteome</keyword>
<accession>A0A0S4QV03</accession>
<dbReference type="AlphaFoldDB" id="A0A0S4QV03"/>
<proteinExistence type="predicted"/>